<feature type="compositionally biased region" description="Pro residues" evidence="4">
    <location>
        <begin position="290"/>
        <end position="302"/>
    </location>
</feature>
<gene>
    <name evidence="8" type="ORF">BT93_L5540</name>
</gene>
<dbReference type="PROSITE" id="PS51444">
    <property type="entry name" value="FH2"/>
    <property type="match status" value="1"/>
</dbReference>
<keyword evidence="5" id="KW-0812">Transmembrane</keyword>
<feature type="coiled-coil region" evidence="3">
    <location>
        <begin position="839"/>
        <end position="866"/>
    </location>
</feature>
<dbReference type="PANTHER" id="PTHR23213">
    <property type="entry name" value="FORMIN-RELATED"/>
    <property type="match status" value="1"/>
</dbReference>
<dbReference type="GO" id="GO:0045010">
    <property type="term" value="P:actin nucleation"/>
    <property type="evidence" value="ECO:0007669"/>
    <property type="project" value="InterPro"/>
</dbReference>
<dbReference type="SMART" id="SM00498">
    <property type="entry name" value="FH2"/>
    <property type="match status" value="1"/>
</dbReference>
<keyword evidence="5" id="KW-1133">Transmembrane helix</keyword>
<feature type="compositionally biased region" description="Pro residues" evidence="4">
    <location>
        <begin position="427"/>
        <end position="454"/>
    </location>
</feature>
<dbReference type="Proteomes" id="UP000806378">
    <property type="component" value="Unassembled WGS sequence"/>
</dbReference>
<keyword evidence="5" id="KW-0472">Membrane</keyword>
<evidence type="ECO:0000256" key="4">
    <source>
        <dbReference type="SAM" id="MobiDB-lite"/>
    </source>
</evidence>
<feature type="signal peptide" evidence="6">
    <location>
        <begin position="1"/>
        <end position="29"/>
    </location>
</feature>
<feature type="chain" id="PRO_5035767053" description="Formin-like protein" evidence="6">
    <location>
        <begin position="30"/>
        <end position="964"/>
    </location>
</feature>
<protein>
    <recommendedName>
        <fullName evidence="2">Formin-like protein</fullName>
    </recommendedName>
</protein>
<feature type="region of interest" description="Disordered" evidence="4">
    <location>
        <begin position="756"/>
        <end position="777"/>
    </location>
</feature>
<evidence type="ECO:0000256" key="1">
    <source>
        <dbReference type="ARBA" id="ARBA00025793"/>
    </source>
</evidence>
<feature type="compositionally biased region" description="Pro residues" evidence="4">
    <location>
        <begin position="405"/>
        <end position="420"/>
    </location>
</feature>
<evidence type="ECO:0000259" key="7">
    <source>
        <dbReference type="PROSITE" id="PS51444"/>
    </source>
</evidence>
<keyword evidence="3" id="KW-0175">Coiled coil</keyword>
<evidence type="ECO:0000313" key="8">
    <source>
        <dbReference type="EMBL" id="KAF7850407.1"/>
    </source>
</evidence>
<feature type="transmembrane region" description="Helical" evidence="5">
    <location>
        <begin position="79"/>
        <end position="101"/>
    </location>
</feature>
<dbReference type="SUPFAM" id="SSF101447">
    <property type="entry name" value="Formin homology 2 domain (FH2 domain)"/>
    <property type="match status" value="1"/>
</dbReference>
<evidence type="ECO:0000256" key="6">
    <source>
        <dbReference type="SAM" id="SignalP"/>
    </source>
</evidence>
<comment type="caution">
    <text evidence="8">The sequence shown here is derived from an EMBL/GenBank/DDBJ whole genome shotgun (WGS) entry which is preliminary data.</text>
</comment>
<feature type="compositionally biased region" description="Pro residues" evidence="4">
    <location>
        <begin position="52"/>
        <end position="68"/>
    </location>
</feature>
<proteinExistence type="inferred from homology"/>
<keyword evidence="6" id="KW-0732">Signal</keyword>
<feature type="compositionally biased region" description="Pro residues" evidence="4">
    <location>
        <begin position="365"/>
        <end position="382"/>
    </location>
</feature>
<keyword evidence="9" id="KW-1185">Reference proteome</keyword>
<feature type="compositionally biased region" description="Polar residues" evidence="4">
    <location>
        <begin position="543"/>
        <end position="556"/>
    </location>
</feature>
<dbReference type="InterPro" id="IPR042201">
    <property type="entry name" value="FH2_Formin_sf"/>
</dbReference>
<comment type="similarity">
    <text evidence="1">Belongs to the formin-like family. Class-I subfamily.</text>
</comment>
<feature type="region of interest" description="Disordered" evidence="4">
    <location>
        <begin position="531"/>
        <end position="556"/>
    </location>
</feature>
<evidence type="ECO:0000256" key="3">
    <source>
        <dbReference type="SAM" id="Coils"/>
    </source>
</evidence>
<dbReference type="AlphaFoldDB" id="A0A8T0CRX3"/>
<evidence type="ECO:0000313" key="9">
    <source>
        <dbReference type="Proteomes" id="UP000806378"/>
    </source>
</evidence>
<feature type="region of interest" description="Disordered" evidence="4">
    <location>
        <begin position="167"/>
        <end position="200"/>
    </location>
</feature>
<dbReference type="GO" id="GO:0051015">
    <property type="term" value="F:actin filament binding"/>
    <property type="evidence" value="ECO:0007669"/>
    <property type="project" value="InterPro"/>
</dbReference>
<accession>A0A8T0CRX3</accession>
<dbReference type="Gramene" id="rna-gnl|WGS:JABURB|Cocit.L5540.1">
    <property type="protein sequence ID" value="cds-KAF7850407.1"/>
    <property type="gene ID" value="gene-BT93_L5540"/>
</dbReference>
<name>A0A8T0CRX3_CORYI</name>
<dbReference type="PROSITE" id="PS51257">
    <property type="entry name" value="PROKAR_LIPOPROTEIN"/>
    <property type="match status" value="1"/>
</dbReference>
<evidence type="ECO:0000256" key="2">
    <source>
        <dbReference type="RuleBase" id="RU361260"/>
    </source>
</evidence>
<dbReference type="InterPro" id="IPR015425">
    <property type="entry name" value="FH2_Formin"/>
</dbReference>
<feature type="region of interest" description="Disordered" evidence="4">
    <location>
        <begin position="283"/>
        <end position="489"/>
    </location>
</feature>
<feature type="compositionally biased region" description="Low complexity" evidence="4">
    <location>
        <begin position="756"/>
        <end position="768"/>
    </location>
</feature>
<feature type="region of interest" description="Disordered" evidence="4">
    <location>
        <begin position="915"/>
        <end position="941"/>
    </location>
</feature>
<sequence>MSPILRLEPRLFLCKLVLLLACWFGLACSQQNIETFYLPTPATTATTATTHSPPPFIKNSSPTPPSPPTYSSSPSSKTIVKAVAATAASSLVVATLFFFAIQRRRRRKGPDHGSAEAEAGRFAPTPRGDFLRFGGNVIKGLIVDENGMDVLYWRRLQANGESAGSRLKKSLSRAVVRSPRGRDEAVDASGRRDGDGVSFDKHIQEAPLLREELSSSCEDGHVRVQRERVDEGAISENGALYPLPPPPSARVALLMAVERPKPIQPPPPQPSLPMKPQEPLTFSAVSTAEQPPPPISAAPSRPPSAAVSPPTAPPQPRPPSAAPALVPQPPAAPSRLPSEPPPPPPTRPMKPQEPLTFSAISTAEPPLPPAAAAPPPPPIPPRRPQKPSTFSAVSAAGPLPRSVPAAPPRPPPSAPPPLLPQPLAAPSRPPSVAPPPPPPPARPSPVAPPPPPPSKLRGLDSSKKPPAPTKALGKQGKQGEPSASPGQVKLKPLHWEKFEANADHSMVWDKVGNGSFRFDDDLMEDLFGFIPGNQNSTREKGTSLGSTSTAKSDSNPSSKIFILDSRRSQNIAIVLKSLGVSRDEILYAVREDQGLSVEVLEKLNKVAPTKEEQSQILQFNGDTTRLADAESYLYHLLKSVPSAFARFNAMLFRSNFKSDIIHLKESIRTLELACEELRTRGLFVKLLEAILKAGNRMNAGTSRGNAQAFNLNALKKLSDVKSTDGKTTLLHFVVEQVVRSEGKRCALNRDYSLSRTSSRRSTSSSTDSESSKPKDERDNEYIMLGLPIVGGLSAEFSNVKKAAMIDYDSFASSCADLARGIAEIRQLADLCAGDSSGLGEELGRFIESAEEELSSLREEQRKAMELVKRTTEYYQSGASTRNGEKPLHLFVVVKDFLRMVDQVCVEITRNLQRRKTAMVSSAPSSSSASPKSPAKSPARFPNLSSHFLLEKFKNSTSGDSDEEF</sequence>
<feature type="compositionally biased region" description="Basic and acidic residues" evidence="4">
    <location>
        <begin position="180"/>
        <end position="200"/>
    </location>
</feature>
<dbReference type="EMBL" id="MU089616">
    <property type="protein sequence ID" value="KAF7850407.1"/>
    <property type="molecule type" value="Genomic_DNA"/>
</dbReference>
<reference evidence="8" key="1">
    <citation type="submission" date="2020-05" db="EMBL/GenBank/DDBJ databases">
        <title>WGS assembly of Corymbia citriodora subspecies variegata.</title>
        <authorList>
            <person name="Barry K."/>
            <person name="Hundley H."/>
            <person name="Shu S."/>
            <person name="Jenkins J."/>
            <person name="Grimwood J."/>
            <person name="Baten A."/>
        </authorList>
    </citation>
    <scope>NUCLEOTIDE SEQUENCE</scope>
    <source>
        <strain evidence="8">CV2-018</strain>
    </source>
</reference>
<feature type="domain" description="FH2" evidence="7">
    <location>
        <begin position="480"/>
        <end position="926"/>
    </location>
</feature>
<feature type="region of interest" description="Disordered" evidence="4">
    <location>
        <begin position="48"/>
        <end position="74"/>
    </location>
</feature>
<dbReference type="Pfam" id="PF02181">
    <property type="entry name" value="FH2"/>
    <property type="match status" value="1"/>
</dbReference>
<feature type="compositionally biased region" description="Pro residues" evidence="4">
    <location>
        <begin position="310"/>
        <end position="348"/>
    </location>
</feature>
<dbReference type="OrthoDB" id="1668162at2759"/>
<organism evidence="8 9">
    <name type="scientific">Corymbia citriodora subsp. variegata</name>
    <dbReference type="NCBI Taxonomy" id="360336"/>
    <lineage>
        <taxon>Eukaryota</taxon>
        <taxon>Viridiplantae</taxon>
        <taxon>Streptophyta</taxon>
        <taxon>Embryophyta</taxon>
        <taxon>Tracheophyta</taxon>
        <taxon>Spermatophyta</taxon>
        <taxon>Magnoliopsida</taxon>
        <taxon>eudicotyledons</taxon>
        <taxon>Gunneridae</taxon>
        <taxon>Pentapetalae</taxon>
        <taxon>rosids</taxon>
        <taxon>malvids</taxon>
        <taxon>Myrtales</taxon>
        <taxon>Myrtaceae</taxon>
        <taxon>Myrtoideae</taxon>
        <taxon>Eucalypteae</taxon>
        <taxon>Corymbia</taxon>
    </lineage>
</organism>
<dbReference type="PANTHER" id="PTHR23213:SF354">
    <property type="entry name" value="FORMIN-LIKE PROTEIN 4"/>
    <property type="match status" value="1"/>
</dbReference>
<feature type="compositionally biased region" description="Low complexity" evidence="4">
    <location>
        <begin position="920"/>
        <end position="938"/>
    </location>
</feature>
<evidence type="ECO:0000256" key="5">
    <source>
        <dbReference type="SAM" id="Phobius"/>
    </source>
</evidence>
<dbReference type="InterPro" id="IPR027643">
    <property type="entry name" value="Formin-like_plant"/>
</dbReference>
<dbReference type="Gene3D" id="1.20.58.2220">
    <property type="entry name" value="Formin, FH2 domain"/>
    <property type="match status" value="1"/>
</dbReference>